<protein>
    <submittedName>
        <fullName evidence="3">Uncharacterized protein</fullName>
    </submittedName>
</protein>
<evidence type="ECO:0000313" key="4">
    <source>
        <dbReference type="Proteomes" id="UP000800036"/>
    </source>
</evidence>
<evidence type="ECO:0000256" key="1">
    <source>
        <dbReference type="SAM" id="Coils"/>
    </source>
</evidence>
<evidence type="ECO:0000256" key="2">
    <source>
        <dbReference type="SAM" id="MobiDB-lite"/>
    </source>
</evidence>
<keyword evidence="4" id="KW-1185">Reference proteome</keyword>
<feature type="region of interest" description="Disordered" evidence="2">
    <location>
        <begin position="130"/>
        <end position="167"/>
    </location>
</feature>
<dbReference type="Proteomes" id="UP000800036">
    <property type="component" value="Unassembled WGS sequence"/>
</dbReference>
<name>A0A6A5V2E0_9PLEO</name>
<proteinExistence type="predicted"/>
<feature type="coiled-coil region" evidence="1">
    <location>
        <begin position="67"/>
        <end position="97"/>
    </location>
</feature>
<reference evidence="3" key="1">
    <citation type="journal article" date="2020" name="Stud. Mycol.">
        <title>101 Dothideomycetes genomes: a test case for predicting lifestyles and emergence of pathogens.</title>
        <authorList>
            <person name="Haridas S."/>
            <person name="Albert R."/>
            <person name="Binder M."/>
            <person name="Bloem J."/>
            <person name="Labutti K."/>
            <person name="Salamov A."/>
            <person name="Andreopoulos B."/>
            <person name="Baker S."/>
            <person name="Barry K."/>
            <person name="Bills G."/>
            <person name="Bluhm B."/>
            <person name="Cannon C."/>
            <person name="Castanera R."/>
            <person name="Culley D."/>
            <person name="Daum C."/>
            <person name="Ezra D."/>
            <person name="Gonzalez J."/>
            <person name="Henrissat B."/>
            <person name="Kuo A."/>
            <person name="Liang C."/>
            <person name="Lipzen A."/>
            <person name="Lutzoni F."/>
            <person name="Magnuson J."/>
            <person name="Mondo S."/>
            <person name="Nolan M."/>
            <person name="Ohm R."/>
            <person name="Pangilinan J."/>
            <person name="Park H.-J."/>
            <person name="Ramirez L."/>
            <person name="Alfaro M."/>
            <person name="Sun H."/>
            <person name="Tritt A."/>
            <person name="Yoshinaga Y."/>
            <person name="Zwiers L.-H."/>
            <person name="Turgeon B."/>
            <person name="Goodwin S."/>
            <person name="Spatafora J."/>
            <person name="Crous P."/>
            <person name="Grigoriev I."/>
        </authorList>
    </citation>
    <scope>NUCLEOTIDE SEQUENCE</scope>
    <source>
        <strain evidence="3">CBS 107.79</strain>
    </source>
</reference>
<feature type="compositionally biased region" description="Polar residues" evidence="2">
    <location>
        <begin position="136"/>
        <end position="145"/>
    </location>
</feature>
<dbReference type="EMBL" id="ML976692">
    <property type="protein sequence ID" value="KAF1971613.1"/>
    <property type="molecule type" value="Genomic_DNA"/>
</dbReference>
<sequence>MTTDCPHPVNARLRKFYNIGVFQRCPSCRLKDQFTIIHKCQAALGKRGGIFESKHRDSNLIIHKGLLKEFRRAKIALARELEHLDRLFEENQGEEQEQQVVMKEVLHALWVWQEERDKILEIPGLALAEAQPEMGNEQNKGSSNDRAADAMQTGDSQDGDDEGKPDLLWPDDNYFSVLAKHPPSSPARPAAPRPARRLRFSQTVTVLPNPFSPSDKPRKQPHNHRTDAMYANRRRSLMRPYPLSDPSPSLANTWRSRYPYMKIDTSWFRKSFVDLESDASEEVDGGEIEAGTGKIEGASASEKKIRRRGEKVGRQQDRIANR</sequence>
<gene>
    <name evidence="3" type="ORF">BU23DRAFT_177483</name>
</gene>
<keyword evidence="1" id="KW-0175">Coiled coil</keyword>
<organism evidence="3 4">
    <name type="scientific">Bimuria novae-zelandiae CBS 107.79</name>
    <dbReference type="NCBI Taxonomy" id="1447943"/>
    <lineage>
        <taxon>Eukaryota</taxon>
        <taxon>Fungi</taxon>
        <taxon>Dikarya</taxon>
        <taxon>Ascomycota</taxon>
        <taxon>Pezizomycotina</taxon>
        <taxon>Dothideomycetes</taxon>
        <taxon>Pleosporomycetidae</taxon>
        <taxon>Pleosporales</taxon>
        <taxon>Massarineae</taxon>
        <taxon>Didymosphaeriaceae</taxon>
        <taxon>Bimuria</taxon>
    </lineage>
</organism>
<evidence type="ECO:0000313" key="3">
    <source>
        <dbReference type="EMBL" id="KAF1971613.1"/>
    </source>
</evidence>
<dbReference type="AlphaFoldDB" id="A0A6A5V2E0"/>
<feature type="region of interest" description="Disordered" evidence="2">
    <location>
        <begin position="278"/>
        <end position="322"/>
    </location>
</feature>
<feature type="compositionally biased region" description="Basic and acidic residues" evidence="2">
    <location>
        <begin position="310"/>
        <end position="322"/>
    </location>
</feature>
<accession>A0A6A5V2E0</accession>
<feature type="compositionally biased region" description="Acidic residues" evidence="2">
    <location>
        <begin position="278"/>
        <end position="287"/>
    </location>
</feature>